<gene>
    <name evidence="9 14" type="primary">pyrF</name>
    <name evidence="14" type="ORF">GCWU000321_00751</name>
</gene>
<dbReference type="PANTHER" id="PTHR32119:SF2">
    <property type="entry name" value="OROTIDINE 5'-PHOSPHATE DECARBOXYLASE"/>
    <property type="match status" value="1"/>
</dbReference>
<dbReference type="SMART" id="SM00934">
    <property type="entry name" value="OMPdecase"/>
    <property type="match status" value="1"/>
</dbReference>
<dbReference type="EC" id="4.1.1.23" evidence="9"/>
<dbReference type="Gene3D" id="3.20.20.70">
    <property type="entry name" value="Aldolase class I"/>
    <property type="match status" value="1"/>
</dbReference>
<organism evidence="14 15">
    <name type="scientific">Dialister invisus DSM 15470</name>
    <dbReference type="NCBI Taxonomy" id="592028"/>
    <lineage>
        <taxon>Bacteria</taxon>
        <taxon>Bacillati</taxon>
        <taxon>Bacillota</taxon>
        <taxon>Negativicutes</taxon>
        <taxon>Veillonellales</taxon>
        <taxon>Veillonellaceae</taxon>
        <taxon>Dialister</taxon>
    </lineage>
</organism>
<evidence type="ECO:0000256" key="5">
    <source>
        <dbReference type="ARBA" id="ARBA00022975"/>
    </source>
</evidence>
<feature type="binding site" evidence="9">
    <location>
        <begin position="85"/>
        <end position="94"/>
    </location>
    <ligand>
        <name>substrate</name>
    </ligand>
</feature>
<feature type="binding site" evidence="9 11">
    <location>
        <position position="209"/>
    </location>
    <ligand>
        <name>substrate</name>
    </ligand>
</feature>
<dbReference type="NCBIfam" id="TIGR01740">
    <property type="entry name" value="pyrF"/>
    <property type="match status" value="1"/>
</dbReference>
<feature type="binding site" evidence="9 11">
    <location>
        <position position="148"/>
    </location>
    <ligand>
        <name>substrate</name>
    </ligand>
</feature>
<feature type="domain" description="Orotidine 5'-phosphate decarboxylase" evidence="13">
    <location>
        <begin position="30"/>
        <end position="254"/>
    </location>
</feature>
<evidence type="ECO:0000256" key="11">
    <source>
        <dbReference type="PIRSR" id="PIRSR614732-2"/>
    </source>
</evidence>
<comment type="subunit">
    <text evidence="3 9">Homodimer.</text>
</comment>
<dbReference type="UniPathway" id="UPA00070">
    <property type="reaction ID" value="UER00120"/>
</dbReference>
<feature type="binding site" evidence="9 11">
    <location>
        <position position="36"/>
    </location>
    <ligand>
        <name>substrate</name>
    </ligand>
</feature>
<keyword evidence="5 9" id="KW-0665">Pyrimidine biosynthesis</keyword>
<dbReference type="InterPro" id="IPR047596">
    <property type="entry name" value="OMPdecase_bac"/>
</dbReference>
<comment type="pathway">
    <text evidence="2 9 12">Pyrimidine metabolism; UMP biosynthesis via de novo pathway; UMP from orotate: step 2/2.</text>
</comment>
<feature type="active site" description="Proton donor" evidence="9">
    <location>
        <position position="87"/>
    </location>
</feature>
<keyword evidence="15" id="KW-1185">Reference proteome</keyword>
<dbReference type="CDD" id="cd04725">
    <property type="entry name" value="OMP_decarboxylase_like"/>
    <property type="match status" value="1"/>
</dbReference>
<dbReference type="PROSITE" id="PS00156">
    <property type="entry name" value="OMPDECASE"/>
    <property type="match status" value="1"/>
</dbReference>
<dbReference type="GO" id="GO:0005829">
    <property type="term" value="C:cytosol"/>
    <property type="evidence" value="ECO:0007669"/>
    <property type="project" value="TreeGrafter"/>
</dbReference>
<keyword evidence="4 9" id="KW-0210">Decarboxylase</keyword>
<comment type="function">
    <text evidence="1 9">Catalyzes the decarboxylation of orotidine 5'-monophosphate (OMP) to uridine 5'-monophosphate (UMP).</text>
</comment>
<feature type="binding site" evidence="9 11">
    <location>
        <position position="218"/>
    </location>
    <ligand>
        <name>substrate</name>
    </ligand>
</feature>
<evidence type="ECO:0000256" key="6">
    <source>
        <dbReference type="ARBA" id="ARBA00023239"/>
    </source>
</evidence>
<dbReference type="GO" id="GO:0044205">
    <property type="term" value="P:'de novo' UMP biosynthetic process"/>
    <property type="evidence" value="ECO:0007669"/>
    <property type="project" value="UniProtKB-UniRule"/>
</dbReference>
<evidence type="ECO:0000256" key="2">
    <source>
        <dbReference type="ARBA" id="ARBA00004861"/>
    </source>
</evidence>
<feature type="binding site" evidence="9 11">
    <location>
        <position position="239"/>
    </location>
    <ligand>
        <name>substrate</name>
    </ligand>
</feature>
<feature type="binding site" evidence="9 11">
    <location>
        <position position="238"/>
    </location>
    <ligand>
        <name>substrate</name>
    </ligand>
</feature>
<dbReference type="FunFam" id="3.20.20.70:FF:000015">
    <property type="entry name" value="Orotidine 5'-phosphate decarboxylase"/>
    <property type="match status" value="1"/>
</dbReference>
<dbReference type="InterPro" id="IPR013785">
    <property type="entry name" value="Aldolase_TIM"/>
</dbReference>
<dbReference type="GO" id="GO:0004590">
    <property type="term" value="F:orotidine-5'-phosphate decarboxylase activity"/>
    <property type="evidence" value="ECO:0007669"/>
    <property type="project" value="UniProtKB-UniRule"/>
</dbReference>
<dbReference type="InterPro" id="IPR001754">
    <property type="entry name" value="OMPdeCOase_dom"/>
</dbReference>
<evidence type="ECO:0000259" key="13">
    <source>
        <dbReference type="SMART" id="SM00934"/>
    </source>
</evidence>
<evidence type="ECO:0000256" key="12">
    <source>
        <dbReference type="RuleBase" id="RU000512"/>
    </source>
</evidence>
<dbReference type="NCBIfam" id="NF001273">
    <property type="entry name" value="PRK00230.1"/>
    <property type="match status" value="1"/>
</dbReference>
<dbReference type="SUPFAM" id="SSF51366">
    <property type="entry name" value="Ribulose-phoshate binding barrel"/>
    <property type="match status" value="1"/>
</dbReference>
<dbReference type="STRING" id="592028.GCWU000321_00751"/>
<feature type="active site" description="For OMPdecase activity" evidence="10">
    <location>
        <position position="87"/>
    </location>
</feature>
<dbReference type="InterPro" id="IPR018089">
    <property type="entry name" value="OMPdecase_AS"/>
</dbReference>
<dbReference type="Pfam" id="PF00215">
    <property type="entry name" value="OMPdecase"/>
    <property type="match status" value="1"/>
</dbReference>
<accession>C9LMJ8</accession>
<proteinExistence type="inferred from homology"/>
<feature type="active site" description="For OMPdecase activity" evidence="10">
    <location>
        <position position="90"/>
    </location>
</feature>
<feature type="binding site" evidence="9 11">
    <location>
        <position position="58"/>
    </location>
    <ligand>
        <name>substrate</name>
    </ligand>
</feature>
<dbReference type="eggNOG" id="COG0284">
    <property type="taxonomic scope" value="Bacteria"/>
</dbReference>
<reference evidence="14" key="1">
    <citation type="submission" date="2009-09" db="EMBL/GenBank/DDBJ databases">
        <authorList>
            <person name="Weinstock G."/>
            <person name="Sodergren E."/>
            <person name="Clifton S."/>
            <person name="Fulton L."/>
            <person name="Fulton B."/>
            <person name="Courtney L."/>
            <person name="Fronick C."/>
            <person name="Harrison M."/>
            <person name="Strong C."/>
            <person name="Farmer C."/>
            <person name="Delahaunty K."/>
            <person name="Markovic C."/>
            <person name="Hall O."/>
            <person name="Minx P."/>
            <person name="Tomlinson C."/>
            <person name="Mitreva M."/>
            <person name="Nelson J."/>
            <person name="Hou S."/>
            <person name="Wollam A."/>
            <person name="Pepin K.H."/>
            <person name="Johnson M."/>
            <person name="Bhonagiri V."/>
            <person name="Nash W.E."/>
            <person name="Warren W."/>
            <person name="Chinwalla A."/>
            <person name="Mardis E.R."/>
            <person name="Wilson R.K."/>
        </authorList>
    </citation>
    <scope>NUCLEOTIDE SEQUENCE [LARGE SCALE GENOMIC DNA]</scope>
    <source>
        <strain evidence="14">DSM 15470</strain>
    </source>
</reference>
<comment type="caution">
    <text evidence="14">The sequence shown here is derived from an EMBL/GenBank/DDBJ whole genome shotgun (WGS) entry which is preliminary data.</text>
</comment>
<keyword evidence="6 9" id="KW-0456">Lyase</keyword>
<evidence type="ECO:0000256" key="3">
    <source>
        <dbReference type="ARBA" id="ARBA00011738"/>
    </source>
</evidence>
<dbReference type="HAMAP" id="MF_01200_B">
    <property type="entry name" value="OMPdecase_type1_B"/>
    <property type="match status" value="1"/>
</dbReference>
<comment type="catalytic activity">
    <reaction evidence="7 9 12">
        <text>orotidine 5'-phosphate + H(+) = UMP + CO2</text>
        <dbReference type="Rhea" id="RHEA:11596"/>
        <dbReference type="ChEBI" id="CHEBI:15378"/>
        <dbReference type="ChEBI" id="CHEBI:16526"/>
        <dbReference type="ChEBI" id="CHEBI:57538"/>
        <dbReference type="ChEBI" id="CHEBI:57865"/>
        <dbReference type="EC" id="4.1.1.23"/>
    </reaction>
</comment>
<dbReference type="InterPro" id="IPR014732">
    <property type="entry name" value="OMPdecase"/>
</dbReference>
<dbReference type="Proteomes" id="UP000004736">
    <property type="component" value="Unassembled WGS sequence"/>
</dbReference>
<name>C9LMJ8_9FIRM</name>
<dbReference type="EMBL" id="ACIM02000001">
    <property type="protein sequence ID" value="EEW96784.1"/>
    <property type="molecule type" value="Genomic_DNA"/>
</dbReference>
<sequence>MRLPNKTDIIKKTAFEKRDYMERVCSADDRIIAALDVDSFEKMESIVEELGELVSFYKVGMELYYAEGSKTMEWLHEKGKQVFLDLKMYDIPNTVAHGISAVSGLGIDLITIHAGGGRDMMEAAVQAADEAGRNNGRRPKILAVTVLTSFDETVWKETGGLLPIESQVFRLAKLAKECGVDGVVASPEEAKGIRELCGNDFEIVTPGIRPAFADADDQKRIATPAVALNNGATRLVIGRPITKAEDPKKAVRMILEEIRENKK</sequence>
<dbReference type="InterPro" id="IPR011060">
    <property type="entry name" value="RibuloseP-bd_barrel"/>
</dbReference>
<evidence type="ECO:0000313" key="15">
    <source>
        <dbReference type="Proteomes" id="UP000004736"/>
    </source>
</evidence>
<dbReference type="AlphaFoldDB" id="C9LMJ8"/>
<evidence type="ECO:0000256" key="10">
    <source>
        <dbReference type="PIRSR" id="PIRSR614732-1"/>
    </source>
</evidence>
<evidence type="ECO:0000256" key="8">
    <source>
        <dbReference type="ARBA" id="ARBA00061012"/>
    </source>
</evidence>
<comment type="similarity">
    <text evidence="8 9">Belongs to the OMP decarboxylase family. Type 1 subfamily.</text>
</comment>
<dbReference type="PANTHER" id="PTHR32119">
    <property type="entry name" value="OROTIDINE 5'-PHOSPHATE DECARBOXYLASE"/>
    <property type="match status" value="1"/>
</dbReference>
<dbReference type="HOGENOM" id="CLU_067069_1_0_9"/>
<evidence type="ECO:0000256" key="9">
    <source>
        <dbReference type="HAMAP-Rule" id="MF_01200"/>
    </source>
</evidence>
<evidence type="ECO:0000256" key="4">
    <source>
        <dbReference type="ARBA" id="ARBA00022793"/>
    </source>
</evidence>
<dbReference type="GO" id="GO:0006207">
    <property type="term" value="P:'de novo' pyrimidine nucleobase biosynthetic process"/>
    <property type="evidence" value="ECO:0007669"/>
    <property type="project" value="InterPro"/>
</dbReference>
<evidence type="ECO:0000313" key="14">
    <source>
        <dbReference type="EMBL" id="EEW96784.1"/>
    </source>
</evidence>
<evidence type="ECO:0000256" key="1">
    <source>
        <dbReference type="ARBA" id="ARBA00002356"/>
    </source>
</evidence>
<evidence type="ECO:0000256" key="7">
    <source>
        <dbReference type="ARBA" id="ARBA00049157"/>
    </source>
</evidence>
<feature type="active site" description="For OMPdecase activity" evidence="10">
    <location>
        <position position="85"/>
    </location>
</feature>
<protein>
    <recommendedName>
        <fullName evidence="9">Orotidine 5'-phosphate decarboxylase</fullName>
        <ecNumber evidence="9">4.1.1.23</ecNumber>
    </recommendedName>
    <alternativeName>
        <fullName evidence="9">OMP decarboxylase</fullName>
        <shortName evidence="9">OMPDCase</shortName>
        <shortName evidence="9">OMPdecase</shortName>
    </alternativeName>
</protein>